<dbReference type="SUPFAM" id="SSF101386">
    <property type="entry name" value="all-alpha NTP pyrophosphatases"/>
    <property type="match status" value="1"/>
</dbReference>
<sequence length="161" mass="19135">MEWDCLYQMQKDLDKYIENNQSLGGREVFEEKCLALMVEVGELANETRCFKFWSKKPRNNHYRILEEYVDGIHFILSLGLEKGYQYSSREVKNPDRSETAQFNKVFQACTSFHQHPAQEEYEQLFASYLQLGSVLGFKEEEVQQAYIKKNEVNYVRQEEGY</sequence>
<name>A0ABV7A6G8_9BACI</name>
<comment type="caution">
    <text evidence="1">The sequence shown here is derived from an EMBL/GenBank/DDBJ whole genome shotgun (WGS) entry which is preliminary data.</text>
</comment>
<dbReference type="GO" id="GO:0004170">
    <property type="term" value="F:dUTP diphosphatase activity"/>
    <property type="evidence" value="ECO:0007669"/>
    <property type="project" value="UniProtKB-EC"/>
</dbReference>
<dbReference type="Pfam" id="PF08761">
    <property type="entry name" value="dUTPase_2"/>
    <property type="match status" value="1"/>
</dbReference>
<evidence type="ECO:0000313" key="1">
    <source>
        <dbReference type="EMBL" id="MFC2948610.1"/>
    </source>
</evidence>
<dbReference type="CDD" id="cd11527">
    <property type="entry name" value="NTP-PPase_dUTPase"/>
    <property type="match status" value="1"/>
</dbReference>
<dbReference type="InterPro" id="IPR014871">
    <property type="entry name" value="dUTPase/dCTP_pyrophosphatase"/>
</dbReference>
<dbReference type="RefSeq" id="WP_390305782.1">
    <property type="nucleotide sequence ID" value="NZ_JBHRRZ010000015.1"/>
</dbReference>
<dbReference type="InterPro" id="IPR016947">
    <property type="entry name" value="UCP030140"/>
</dbReference>
<dbReference type="Gene3D" id="1.10.4010.10">
    <property type="entry name" value="Type II deoxyuridine triphosphatase"/>
    <property type="match status" value="1"/>
</dbReference>
<dbReference type="Proteomes" id="UP001595387">
    <property type="component" value="Unassembled WGS sequence"/>
</dbReference>
<reference evidence="2" key="1">
    <citation type="journal article" date="2019" name="Int. J. Syst. Evol. Microbiol.">
        <title>The Global Catalogue of Microorganisms (GCM) 10K type strain sequencing project: providing services to taxonomists for standard genome sequencing and annotation.</title>
        <authorList>
            <consortium name="The Broad Institute Genomics Platform"/>
            <consortium name="The Broad Institute Genome Sequencing Center for Infectious Disease"/>
            <person name="Wu L."/>
            <person name="Ma J."/>
        </authorList>
    </citation>
    <scope>NUCLEOTIDE SEQUENCE [LARGE SCALE GENOMIC DNA]</scope>
    <source>
        <strain evidence="2">KCTC 13193</strain>
    </source>
</reference>
<dbReference type="EMBL" id="JBHRRZ010000015">
    <property type="protein sequence ID" value="MFC2948610.1"/>
    <property type="molecule type" value="Genomic_DNA"/>
</dbReference>
<accession>A0ABV7A6G8</accession>
<evidence type="ECO:0000313" key="2">
    <source>
        <dbReference type="Proteomes" id="UP001595387"/>
    </source>
</evidence>
<dbReference type="EC" id="3.6.1.23" evidence="1"/>
<organism evidence="1 2">
    <name type="scientific">Virgibacillus sediminis</name>
    <dbReference type="NCBI Taxonomy" id="202260"/>
    <lineage>
        <taxon>Bacteria</taxon>
        <taxon>Bacillati</taxon>
        <taxon>Bacillota</taxon>
        <taxon>Bacilli</taxon>
        <taxon>Bacillales</taxon>
        <taxon>Bacillaceae</taxon>
        <taxon>Virgibacillus</taxon>
    </lineage>
</organism>
<proteinExistence type="predicted"/>
<dbReference type="PIRSF" id="PIRSF030140">
    <property type="entry name" value="UCP030140"/>
    <property type="match status" value="1"/>
</dbReference>
<keyword evidence="2" id="KW-1185">Reference proteome</keyword>
<keyword evidence="1" id="KW-0378">Hydrolase</keyword>
<gene>
    <name evidence="1" type="ORF">ACFODW_09690</name>
</gene>
<protein>
    <submittedName>
        <fullName evidence="1">dUTP diphosphatase</fullName>
        <ecNumber evidence="1">3.6.1.23</ecNumber>
    </submittedName>
</protein>